<evidence type="ECO:0000256" key="6">
    <source>
        <dbReference type="ARBA" id="ARBA00023180"/>
    </source>
</evidence>
<protein>
    <recommendedName>
        <fullName evidence="8">Major facilitator superfamily (MFS) profile domain-containing protein</fullName>
    </recommendedName>
</protein>
<feature type="transmembrane region" description="Helical" evidence="7">
    <location>
        <begin position="45"/>
        <end position="67"/>
    </location>
</feature>
<feature type="transmembrane region" description="Helical" evidence="7">
    <location>
        <begin position="197"/>
        <end position="217"/>
    </location>
</feature>
<reference evidence="9 10" key="1">
    <citation type="submission" date="2024-02" db="EMBL/GenBank/DDBJ databases">
        <title>De novo assembly and annotation of 12 fungi associated with fruit tree decline syndrome in Ontario, Canada.</title>
        <authorList>
            <person name="Sulman M."/>
            <person name="Ellouze W."/>
            <person name="Ilyukhin E."/>
        </authorList>
    </citation>
    <scope>NUCLEOTIDE SEQUENCE [LARGE SCALE GENOMIC DNA]</scope>
    <source>
        <strain evidence="9 10">M1-105</strain>
    </source>
</reference>
<keyword evidence="3 7" id="KW-0812">Transmembrane</keyword>
<accession>A0ABR3SBC2</accession>
<feature type="transmembrane region" description="Helical" evidence="7">
    <location>
        <begin position="270"/>
        <end position="288"/>
    </location>
</feature>
<evidence type="ECO:0000256" key="7">
    <source>
        <dbReference type="SAM" id="Phobius"/>
    </source>
</evidence>
<dbReference type="EMBL" id="JAJVDC020000280">
    <property type="protein sequence ID" value="KAL1616080.1"/>
    <property type="molecule type" value="Genomic_DNA"/>
</dbReference>
<dbReference type="InterPro" id="IPR011701">
    <property type="entry name" value="MFS"/>
</dbReference>
<evidence type="ECO:0000256" key="3">
    <source>
        <dbReference type="ARBA" id="ARBA00022692"/>
    </source>
</evidence>
<evidence type="ECO:0000259" key="8">
    <source>
        <dbReference type="PROSITE" id="PS50850"/>
    </source>
</evidence>
<organism evidence="9 10">
    <name type="scientific">Neofusicoccum ribis</name>
    <dbReference type="NCBI Taxonomy" id="45134"/>
    <lineage>
        <taxon>Eukaryota</taxon>
        <taxon>Fungi</taxon>
        <taxon>Dikarya</taxon>
        <taxon>Ascomycota</taxon>
        <taxon>Pezizomycotina</taxon>
        <taxon>Dothideomycetes</taxon>
        <taxon>Dothideomycetes incertae sedis</taxon>
        <taxon>Botryosphaeriales</taxon>
        <taxon>Botryosphaeriaceae</taxon>
        <taxon>Neofusicoccum</taxon>
    </lineage>
</organism>
<evidence type="ECO:0000313" key="9">
    <source>
        <dbReference type="EMBL" id="KAL1616080.1"/>
    </source>
</evidence>
<feature type="transmembrane region" description="Helical" evidence="7">
    <location>
        <begin position="348"/>
        <end position="369"/>
    </location>
</feature>
<dbReference type="PANTHER" id="PTHR23501">
    <property type="entry name" value="MAJOR FACILITATOR SUPERFAMILY"/>
    <property type="match status" value="1"/>
</dbReference>
<evidence type="ECO:0000256" key="1">
    <source>
        <dbReference type="ARBA" id="ARBA00004141"/>
    </source>
</evidence>
<keyword evidence="10" id="KW-1185">Reference proteome</keyword>
<feature type="transmembrane region" description="Helical" evidence="7">
    <location>
        <begin position="376"/>
        <end position="394"/>
    </location>
</feature>
<feature type="transmembrane region" description="Helical" evidence="7">
    <location>
        <begin position="515"/>
        <end position="533"/>
    </location>
</feature>
<evidence type="ECO:0000256" key="2">
    <source>
        <dbReference type="ARBA" id="ARBA00022448"/>
    </source>
</evidence>
<name>A0ABR3SBC2_9PEZI</name>
<feature type="domain" description="Major facilitator superfamily (MFS) profile" evidence="8">
    <location>
        <begin position="45"/>
        <end position="535"/>
    </location>
</feature>
<dbReference type="InterPro" id="IPR036259">
    <property type="entry name" value="MFS_trans_sf"/>
</dbReference>
<keyword evidence="5 7" id="KW-0472">Membrane</keyword>
<dbReference type="Proteomes" id="UP001521116">
    <property type="component" value="Unassembled WGS sequence"/>
</dbReference>
<keyword evidence="6" id="KW-0325">Glycoprotein</keyword>
<dbReference type="PRINTS" id="PR01036">
    <property type="entry name" value="TCRTETB"/>
</dbReference>
<dbReference type="SUPFAM" id="SSF103473">
    <property type="entry name" value="MFS general substrate transporter"/>
    <property type="match status" value="1"/>
</dbReference>
<feature type="transmembrane region" description="Helical" evidence="7">
    <location>
        <begin position="167"/>
        <end position="191"/>
    </location>
</feature>
<dbReference type="Gene3D" id="1.20.1250.20">
    <property type="entry name" value="MFS general substrate transporter like domains"/>
    <property type="match status" value="1"/>
</dbReference>
<evidence type="ECO:0000256" key="4">
    <source>
        <dbReference type="ARBA" id="ARBA00022989"/>
    </source>
</evidence>
<sequence>MSRLSTQLRQSKIGDPQTGYVPLEYEEADSCGEVKTSTGWRFSMVYASLCFVTFLSALDSTVITIALPTISRSLDSNQYVWIVNTYSLSCAVFLVVVGQLADFFDRKPIILTCVLLYGTGSTICAASQTMGMMIGGRIIQGIGGGGAPVMAEIICSDMVALEDRPKFLGILAMVSAVGGVVGPPIGSAIIAGTTWRWIFYINLPLSVFTVVFLFFVVTPQTPGLAATRLSLPEKLRRLDWIGNVIFTGSSTALLYGLITGGNVHPWKSANVILAIIFGGLGFIALHWYESSDKAAHPVMPPKLVSNRTAIALNMLACLVLLLLTWTNYFLPVYFQAVLQASPGRSSVLLLPTSLTPLFFGMVGAVLMSVFKRAREIHMAGAAVMSVGFGVFALFDSTTSLAARVGAQAAQAAGAGILVSTILPALQAQLPQSDVAAATALFNFMRSLGSVWGVTIPSVIFNACIDNGLTSVGDVTVRNSLKNGAAYGKASADFIKSLTADTRVEVVALYVSSLRVNWFVAMAVALVALILACSEKHIDIKPGREREGDARRLLSTSQAS</sequence>
<comment type="subcellular location">
    <subcellularLocation>
        <location evidence="1">Membrane</location>
        <topology evidence="1">Multi-pass membrane protein</topology>
    </subcellularLocation>
</comment>
<dbReference type="InterPro" id="IPR020846">
    <property type="entry name" value="MFS_dom"/>
</dbReference>
<dbReference type="Pfam" id="PF07690">
    <property type="entry name" value="MFS_1"/>
    <property type="match status" value="1"/>
</dbReference>
<dbReference type="Gene3D" id="1.20.1720.10">
    <property type="entry name" value="Multidrug resistance protein D"/>
    <property type="match status" value="1"/>
</dbReference>
<feature type="transmembrane region" description="Helical" evidence="7">
    <location>
        <begin position="238"/>
        <end position="258"/>
    </location>
</feature>
<dbReference type="PROSITE" id="PS50850">
    <property type="entry name" value="MFS"/>
    <property type="match status" value="1"/>
</dbReference>
<feature type="transmembrane region" description="Helical" evidence="7">
    <location>
        <begin position="79"/>
        <end position="97"/>
    </location>
</feature>
<evidence type="ECO:0000313" key="10">
    <source>
        <dbReference type="Proteomes" id="UP001521116"/>
    </source>
</evidence>
<dbReference type="PANTHER" id="PTHR23501:SF187">
    <property type="entry name" value="MAJOR FACILITATOR SUPERFAMILY (MFS) PROFILE DOMAIN-CONTAINING PROTEIN"/>
    <property type="match status" value="1"/>
</dbReference>
<keyword evidence="2" id="KW-0813">Transport</keyword>
<gene>
    <name evidence="9" type="ORF">SLS56_011561</name>
</gene>
<evidence type="ECO:0000256" key="5">
    <source>
        <dbReference type="ARBA" id="ARBA00023136"/>
    </source>
</evidence>
<proteinExistence type="predicted"/>
<keyword evidence="4 7" id="KW-1133">Transmembrane helix</keyword>
<feature type="transmembrane region" description="Helical" evidence="7">
    <location>
        <begin position="309"/>
        <end position="328"/>
    </location>
</feature>
<feature type="transmembrane region" description="Helical" evidence="7">
    <location>
        <begin position="109"/>
        <end position="128"/>
    </location>
</feature>
<comment type="caution">
    <text evidence="9">The sequence shown here is derived from an EMBL/GenBank/DDBJ whole genome shotgun (WGS) entry which is preliminary data.</text>
</comment>